<dbReference type="AlphaFoldDB" id="A0A392RCQ8"/>
<proteinExistence type="predicted"/>
<evidence type="ECO:0000256" key="1">
    <source>
        <dbReference type="SAM" id="MobiDB-lite"/>
    </source>
</evidence>
<sequence length="53" mass="5770">MASTSNNRIDGDQDTVICSPPREHNTILFPVQGNDDQIQVNNTGDPRDGEEAS</sequence>
<evidence type="ECO:0000313" key="2">
    <source>
        <dbReference type="EMBL" id="MCI34039.1"/>
    </source>
</evidence>
<evidence type="ECO:0000313" key="3">
    <source>
        <dbReference type="Proteomes" id="UP000265520"/>
    </source>
</evidence>
<accession>A0A392RCQ8</accession>
<protein>
    <submittedName>
        <fullName evidence="2">Uncharacterized protein</fullName>
    </submittedName>
</protein>
<dbReference type="Proteomes" id="UP000265520">
    <property type="component" value="Unassembled WGS sequence"/>
</dbReference>
<comment type="caution">
    <text evidence="2">The sequence shown here is derived from an EMBL/GenBank/DDBJ whole genome shotgun (WGS) entry which is preliminary data.</text>
</comment>
<feature type="compositionally biased region" description="Polar residues" evidence="1">
    <location>
        <begin position="34"/>
        <end position="44"/>
    </location>
</feature>
<name>A0A392RCQ8_9FABA</name>
<feature type="region of interest" description="Disordered" evidence="1">
    <location>
        <begin position="1"/>
        <end position="53"/>
    </location>
</feature>
<keyword evidence="3" id="KW-1185">Reference proteome</keyword>
<organism evidence="2 3">
    <name type="scientific">Trifolium medium</name>
    <dbReference type="NCBI Taxonomy" id="97028"/>
    <lineage>
        <taxon>Eukaryota</taxon>
        <taxon>Viridiplantae</taxon>
        <taxon>Streptophyta</taxon>
        <taxon>Embryophyta</taxon>
        <taxon>Tracheophyta</taxon>
        <taxon>Spermatophyta</taxon>
        <taxon>Magnoliopsida</taxon>
        <taxon>eudicotyledons</taxon>
        <taxon>Gunneridae</taxon>
        <taxon>Pentapetalae</taxon>
        <taxon>rosids</taxon>
        <taxon>fabids</taxon>
        <taxon>Fabales</taxon>
        <taxon>Fabaceae</taxon>
        <taxon>Papilionoideae</taxon>
        <taxon>50 kb inversion clade</taxon>
        <taxon>NPAAA clade</taxon>
        <taxon>Hologalegina</taxon>
        <taxon>IRL clade</taxon>
        <taxon>Trifolieae</taxon>
        <taxon>Trifolium</taxon>
    </lineage>
</organism>
<reference evidence="2 3" key="1">
    <citation type="journal article" date="2018" name="Front. Plant Sci.">
        <title>Red Clover (Trifolium pratense) and Zigzag Clover (T. medium) - A Picture of Genomic Similarities and Differences.</title>
        <authorList>
            <person name="Dluhosova J."/>
            <person name="Istvanek J."/>
            <person name="Nedelnik J."/>
            <person name="Repkova J."/>
        </authorList>
    </citation>
    <scope>NUCLEOTIDE SEQUENCE [LARGE SCALE GENOMIC DNA]</scope>
    <source>
        <strain evidence="3">cv. 10/8</strain>
        <tissue evidence="2">Leaf</tissue>
    </source>
</reference>
<feature type="non-terminal residue" evidence="2">
    <location>
        <position position="53"/>
    </location>
</feature>
<dbReference type="EMBL" id="LXQA010209773">
    <property type="protein sequence ID" value="MCI34039.1"/>
    <property type="molecule type" value="Genomic_DNA"/>
</dbReference>